<keyword evidence="2" id="KW-0472">Membrane</keyword>
<dbReference type="InterPro" id="IPR012902">
    <property type="entry name" value="N_methyl_site"/>
</dbReference>
<feature type="region of interest" description="Disordered" evidence="1">
    <location>
        <begin position="93"/>
        <end position="115"/>
    </location>
</feature>
<accession>A0A3A9IK60</accession>
<evidence type="ECO:0000313" key="3">
    <source>
        <dbReference type="EMBL" id="RKJ89128.1"/>
    </source>
</evidence>
<dbReference type="RefSeq" id="WP_120414769.1">
    <property type="nucleotide sequence ID" value="NZ_JAAKPB010000007.1"/>
</dbReference>
<dbReference type="NCBIfam" id="TIGR02532">
    <property type="entry name" value="IV_pilin_GFxxxE"/>
    <property type="match status" value="1"/>
</dbReference>
<dbReference type="InterPro" id="IPR045584">
    <property type="entry name" value="Pilin-like"/>
</dbReference>
<dbReference type="AlphaFoldDB" id="A0A3A9IK60"/>
<feature type="transmembrane region" description="Helical" evidence="2">
    <location>
        <begin position="12"/>
        <end position="33"/>
    </location>
</feature>
<organism evidence="3 4">
    <name type="scientific">Aeromonas veronii</name>
    <dbReference type="NCBI Taxonomy" id="654"/>
    <lineage>
        <taxon>Bacteria</taxon>
        <taxon>Pseudomonadati</taxon>
        <taxon>Pseudomonadota</taxon>
        <taxon>Gammaproteobacteria</taxon>
        <taxon>Aeromonadales</taxon>
        <taxon>Aeromonadaceae</taxon>
        <taxon>Aeromonas</taxon>
    </lineage>
</organism>
<evidence type="ECO:0000256" key="2">
    <source>
        <dbReference type="SAM" id="Phobius"/>
    </source>
</evidence>
<reference evidence="3 4" key="1">
    <citation type="submission" date="2018-09" db="EMBL/GenBank/DDBJ databases">
        <title>Genome sequencing of Aeromonas veronii MS-17-88.</title>
        <authorList>
            <person name="Tekedar H.C."/>
            <person name="Arick M.A."/>
            <person name="Hsu C.-Y."/>
            <person name="Thrash A."/>
            <person name="Karsi A."/>
            <person name="Lawrence M.L."/>
            <person name="Abdelhamed H."/>
        </authorList>
    </citation>
    <scope>NUCLEOTIDE SEQUENCE [LARGE SCALE GENOMIC DNA]</scope>
    <source>
        <strain evidence="3 4">MS 17-88</strain>
    </source>
</reference>
<dbReference type="Pfam" id="PF07963">
    <property type="entry name" value="N_methyl"/>
    <property type="match status" value="1"/>
</dbReference>
<evidence type="ECO:0000313" key="4">
    <source>
        <dbReference type="Proteomes" id="UP000281725"/>
    </source>
</evidence>
<name>A0A3A9IK60_AERVE</name>
<evidence type="ECO:0000256" key="1">
    <source>
        <dbReference type="SAM" id="MobiDB-lite"/>
    </source>
</evidence>
<dbReference type="EMBL" id="RAWX01000002">
    <property type="protein sequence ID" value="RKJ89128.1"/>
    <property type="molecule type" value="Genomic_DNA"/>
</dbReference>
<gene>
    <name evidence="3" type="ORF">D6R50_07525</name>
</gene>
<dbReference type="Proteomes" id="UP000281725">
    <property type="component" value="Unassembled WGS sequence"/>
</dbReference>
<proteinExistence type="predicted"/>
<sequence length="213" mass="22888">MMNNRNNGFTLIELVLVIIVLGILAVTALPRFINIKDDALKSTVSATAGSFASAVQLANAGWAVKVQGQAIALYNLSSFGKGDVDINRYGWPAGSEEDQGSVGSDTPYQPGSGNHISVSNPSDCKLLFTDLLDGDQTVTPIAPNAVNIPEGFDYLSMQVGSGHQDEDEGNEKHFNCRYILRDSINRFQTSSAYLNGLGFEYNSVTGAVTRNFD</sequence>
<dbReference type="Gene3D" id="3.30.700.10">
    <property type="entry name" value="Glycoprotein, Type 4 Pilin"/>
    <property type="match status" value="1"/>
</dbReference>
<keyword evidence="2" id="KW-0812">Transmembrane</keyword>
<feature type="compositionally biased region" description="Polar residues" evidence="1">
    <location>
        <begin position="101"/>
        <end position="115"/>
    </location>
</feature>
<dbReference type="SUPFAM" id="SSF54523">
    <property type="entry name" value="Pili subunits"/>
    <property type="match status" value="1"/>
</dbReference>
<protein>
    <submittedName>
        <fullName evidence="3">Type II secretion system protein</fullName>
    </submittedName>
</protein>
<keyword evidence="2" id="KW-1133">Transmembrane helix</keyword>
<comment type="caution">
    <text evidence="3">The sequence shown here is derived from an EMBL/GenBank/DDBJ whole genome shotgun (WGS) entry which is preliminary data.</text>
</comment>